<evidence type="ECO:0000256" key="2">
    <source>
        <dbReference type="SAM" id="Phobius"/>
    </source>
</evidence>
<dbReference type="STRING" id="1346286.SAMN05444362_103178"/>
<dbReference type="InterPro" id="IPR019734">
    <property type="entry name" value="TPR_rpt"/>
</dbReference>
<name>A0A1M4YID8_9BACT</name>
<proteinExistence type="predicted"/>
<dbReference type="InterPro" id="IPR011990">
    <property type="entry name" value="TPR-like_helical_dom_sf"/>
</dbReference>
<dbReference type="RefSeq" id="WP_062177540.1">
    <property type="nucleotide sequence ID" value="NZ_BBXL01000003.1"/>
</dbReference>
<keyword evidence="4" id="KW-1185">Reference proteome</keyword>
<evidence type="ECO:0000256" key="1">
    <source>
        <dbReference type="PROSITE-ProRule" id="PRU00339"/>
    </source>
</evidence>
<keyword evidence="2" id="KW-0472">Membrane</keyword>
<dbReference type="SUPFAM" id="SSF48452">
    <property type="entry name" value="TPR-like"/>
    <property type="match status" value="2"/>
</dbReference>
<dbReference type="EMBL" id="FQUC01000003">
    <property type="protein sequence ID" value="SHF05388.1"/>
    <property type="molecule type" value="Genomic_DNA"/>
</dbReference>
<evidence type="ECO:0000313" key="3">
    <source>
        <dbReference type="EMBL" id="SHF05388.1"/>
    </source>
</evidence>
<keyword evidence="1" id="KW-0802">TPR repeat</keyword>
<reference evidence="4" key="1">
    <citation type="submission" date="2016-11" db="EMBL/GenBank/DDBJ databases">
        <authorList>
            <person name="Varghese N."/>
            <person name="Submissions S."/>
        </authorList>
    </citation>
    <scope>NUCLEOTIDE SEQUENCE [LARGE SCALE GENOMIC DNA]</scope>
    <source>
        <strain evidence="4">DSM 27370</strain>
    </source>
</reference>
<dbReference type="PROSITE" id="PS51257">
    <property type="entry name" value="PROKAR_LIPOPROTEIN"/>
    <property type="match status" value="1"/>
</dbReference>
<keyword evidence="2" id="KW-1133">Transmembrane helix</keyword>
<keyword evidence="2" id="KW-0812">Transmembrane</keyword>
<accession>A0A1M4YID8</accession>
<gene>
    <name evidence="3" type="ORF">SAMN05444362_103178</name>
</gene>
<dbReference type="Gene3D" id="1.25.40.10">
    <property type="entry name" value="Tetratricopeptide repeat domain"/>
    <property type="match status" value="1"/>
</dbReference>
<sequence>MKLYLKILSLVSIFMITIFTSCHKSDNQILKEVNEIVKMKPDSTLILLSMIENPSQLEGKDKADYWRIRSRAHYQMHNAMTTDSLILYSVDYYQYNQDTSNLIESYLLLGEYYRWINQPDSTNSVLNKGLEIVKSREDSIYISQFLYKIGINELSRGKSQEAINYFKRRISFDKKSHNSYYLAGIYSNDDSTQYYLDESVRLALQIGDTLSAAHYLRNYASIFLKNKDYSNAIKLIEKTGELSDFYKDFGANHQLMTQIFIVTERLDSAQYYLDKAKNEYRKSSFGSYSDLNLIGNQNALYVLQAIIDTKHNKEVDLAPMYRFNDSIISETNRKNEILLEQITERNNLEQQNLRLLINRQQTHILLIIIFSFVIFLSIIAYLYTQKKKRKLQEITERAESLQILFREALNVKDEKQNNSQLFRKTLLQQLGIIKLVATTPAKQNKGLLHQIIDISNESVSTESLLKWNDLYSIIDSIYDNFHTKLKEKYGNILIEKEIQLCCLLRADFSTVEISAIMQQSMQTIYQRKSTIRGKLKMEDKEDILPFLEEQF</sequence>
<dbReference type="PROSITE" id="PS50005">
    <property type="entry name" value="TPR"/>
    <property type="match status" value="1"/>
</dbReference>
<dbReference type="Proteomes" id="UP000184480">
    <property type="component" value="Unassembled WGS sequence"/>
</dbReference>
<protein>
    <submittedName>
        <fullName evidence="3">Uncharacterized protein</fullName>
    </submittedName>
</protein>
<dbReference type="OrthoDB" id="1029494at2"/>
<organism evidence="3 4">
    <name type="scientific">Dysgonomonas macrotermitis</name>
    <dbReference type="NCBI Taxonomy" id="1346286"/>
    <lineage>
        <taxon>Bacteria</taxon>
        <taxon>Pseudomonadati</taxon>
        <taxon>Bacteroidota</taxon>
        <taxon>Bacteroidia</taxon>
        <taxon>Bacteroidales</taxon>
        <taxon>Dysgonomonadaceae</taxon>
        <taxon>Dysgonomonas</taxon>
    </lineage>
</organism>
<feature type="transmembrane region" description="Helical" evidence="2">
    <location>
        <begin position="364"/>
        <end position="383"/>
    </location>
</feature>
<feature type="repeat" description="TPR" evidence="1">
    <location>
        <begin position="143"/>
        <end position="176"/>
    </location>
</feature>
<evidence type="ECO:0000313" key="4">
    <source>
        <dbReference type="Proteomes" id="UP000184480"/>
    </source>
</evidence>
<dbReference type="AlphaFoldDB" id="A0A1M4YID8"/>